<evidence type="ECO:0000313" key="2">
    <source>
        <dbReference type="Proteomes" id="UP000789920"/>
    </source>
</evidence>
<feature type="non-terminal residue" evidence="1">
    <location>
        <position position="48"/>
    </location>
</feature>
<dbReference type="Proteomes" id="UP000789920">
    <property type="component" value="Unassembled WGS sequence"/>
</dbReference>
<protein>
    <submittedName>
        <fullName evidence="1">6179_t:CDS:1</fullName>
    </submittedName>
</protein>
<gene>
    <name evidence="1" type="ORF">RPERSI_LOCUS34682</name>
</gene>
<proteinExistence type="predicted"/>
<accession>A0ACA9STD4</accession>
<name>A0ACA9STD4_9GLOM</name>
<keyword evidence="2" id="KW-1185">Reference proteome</keyword>
<evidence type="ECO:0000313" key="1">
    <source>
        <dbReference type="EMBL" id="CAG8847540.1"/>
    </source>
</evidence>
<comment type="caution">
    <text evidence="1">The sequence shown here is derived from an EMBL/GenBank/DDBJ whole genome shotgun (WGS) entry which is preliminary data.</text>
</comment>
<sequence>SAKIEKGLKLTNQGTEIISLLDIKHRSSFEQKKSINIFILEQLLDSKG</sequence>
<dbReference type="EMBL" id="CAJVQC010156454">
    <property type="protein sequence ID" value="CAG8847540.1"/>
    <property type="molecule type" value="Genomic_DNA"/>
</dbReference>
<organism evidence="1 2">
    <name type="scientific">Racocetra persica</name>
    <dbReference type="NCBI Taxonomy" id="160502"/>
    <lineage>
        <taxon>Eukaryota</taxon>
        <taxon>Fungi</taxon>
        <taxon>Fungi incertae sedis</taxon>
        <taxon>Mucoromycota</taxon>
        <taxon>Glomeromycotina</taxon>
        <taxon>Glomeromycetes</taxon>
        <taxon>Diversisporales</taxon>
        <taxon>Gigasporaceae</taxon>
        <taxon>Racocetra</taxon>
    </lineage>
</organism>
<feature type="non-terminal residue" evidence="1">
    <location>
        <position position="1"/>
    </location>
</feature>
<reference evidence="1" key="1">
    <citation type="submission" date="2021-06" db="EMBL/GenBank/DDBJ databases">
        <authorList>
            <person name="Kallberg Y."/>
            <person name="Tangrot J."/>
            <person name="Rosling A."/>
        </authorList>
    </citation>
    <scope>NUCLEOTIDE SEQUENCE</scope>
    <source>
        <strain evidence="1">MA461A</strain>
    </source>
</reference>